<protein>
    <submittedName>
        <fullName evidence="2">Uncharacterized protein</fullName>
    </submittedName>
</protein>
<keyword evidence="3" id="KW-1185">Reference proteome</keyword>
<reference evidence="2 3" key="1">
    <citation type="submission" date="2017-06" db="EMBL/GenBank/DDBJ databases">
        <title>Ant-infecting Ophiocordyceps genomes reveal a high diversity of potential behavioral manipulation genes and a possible major role for enterotoxins.</title>
        <authorList>
            <person name="De Bekker C."/>
            <person name="Evans H.C."/>
            <person name="Brachmann A."/>
            <person name="Hughes D.P."/>
        </authorList>
    </citation>
    <scope>NUCLEOTIDE SEQUENCE [LARGE SCALE GENOMIC DNA]</scope>
    <source>
        <strain evidence="2 3">Map64</strain>
    </source>
</reference>
<proteinExistence type="predicted"/>
<dbReference type="EMBL" id="NJET01000236">
    <property type="protein sequence ID" value="PHH59140.1"/>
    <property type="molecule type" value="Genomic_DNA"/>
</dbReference>
<evidence type="ECO:0000313" key="2">
    <source>
        <dbReference type="EMBL" id="PHH59140.1"/>
    </source>
</evidence>
<gene>
    <name evidence="2" type="ORF">CDD81_3698</name>
</gene>
<dbReference type="AlphaFoldDB" id="A0A2C5XVM2"/>
<evidence type="ECO:0000313" key="3">
    <source>
        <dbReference type="Proteomes" id="UP000226192"/>
    </source>
</evidence>
<feature type="region of interest" description="Disordered" evidence="1">
    <location>
        <begin position="69"/>
        <end position="97"/>
    </location>
</feature>
<dbReference type="Proteomes" id="UP000226192">
    <property type="component" value="Unassembled WGS sequence"/>
</dbReference>
<organism evidence="2 3">
    <name type="scientific">Ophiocordyceps australis</name>
    <dbReference type="NCBI Taxonomy" id="1399860"/>
    <lineage>
        <taxon>Eukaryota</taxon>
        <taxon>Fungi</taxon>
        <taxon>Dikarya</taxon>
        <taxon>Ascomycota</taxon>
        <taxon>Pezizomycotina</taxon>
        <taxon>Sordariomycetes</taxon>
        <taxon>Hypocreomycetidae</taxon>
        <taxon>Hypocreales</taxon>
        <taxon>Ophiocordycipitaceae</taxon>
        <taxon>Ophiocordyceps</taxon>
    </lineage>
</organism>
<evidence type="ECO:0000256" key="1">
    <source>
        <dbReference type="SAM" id="MobiDB-lite"/>
    </source>
</evidence>
<accession>A0A2C5XVM2</accession>
<comment type="caution">
    <text evidence="2">The sequence shown here is derived from an EMBL/GenBank/DDBJ whole genome shotgun (WGS) entry which is preliminary data.</text>
</comment>
<name>A0A2C5XVM2_9HYPO</name>
<sequence length="229" mass="26189">MKKATVRSGPLKEGQEWQRLERRWAVTPVCVRRYASKTGVRRRWLCVYDPSGHLRRAYAELILSQIRHEDSSGRTVRPPRSARHAQDPGDAAEPRGMPWPCNLRAEARVEAFKATTMEKRHWFWSRCSQALKVCIQPLWTTQRGCLAGKDMSAREQPSNIMAWAPLGHPKHLIYTIMDYVYSLKDPWRLGSAAARINATWCPGTLDARFSIPMVKAFKPAARLVLLLPS</sequence>